<dbReference type="GO" id="GO:0009288">
    <property type="term" value="C:bacterial-type flagellum"/>
    <property type="evidence" value="ECO:0007669"/>
    <property type="project" value="InterPro"/>
</dbReference>
<sequence length="212" mass="23059">MSDKKAEPAVYRQLSADMRQGLKDIYQQISTASQSKPLTDADTDALFHEATAQLAEVLKATESATMSIMEVVERHLDLQAQNAELLAAVREGTASQGQIARLEKNNALLGDDLTGLLTALSFQDITGQRIKRVVTALNKIENTVVELYISSGLIMDGAEKDPNKDTESLQTEARKAVEDFRQHRKKADGLKGPDGNGVSQSAIDDMLSQLGM</sequence>
<accession>A0A212L774</accession>
<dbReference type="GO" id="GO:0050920">
    <property type="term" value="P:regulation of chemotaxis"/>
    <property type="evidence" value="ECO:0007669"/>
    <property type="project" value="InterPro"/>
</dbReference>
<dbReference type="SUPFAM" id="SSF75708">
    <property type="entry name" value="Chemotaxis phosphatase CheZ"/>
    <property type="match status" value="1"/>
</dbReference>
<dbReference type="Pfam" id="PF04344">
    <property type="entry name" value="CheZ"/>
    <property type="match status" value="1"/>
</dbReference>
<protein>
    <submittedName>
        <fullName evidence="2">Putative chemotaxis phosphatase, CheZ</fullName>
    </submittedName>
</protein>
<reference evidence="2" key="1">
    <citation type="submission" date="2016-08" db="EMBL/GenBank/DDBJ databases">
        <authorList>
            <person name="Seilhamer J.J."/>
        </authorList>
    </citation>
    <scope>NUCLEOTIDE SEQUENCE</scope>
    <source>
        <strain evidence="2">86-1</strain>
    </source>
</reference>
<feature type="compositionally biased region" description="Basic and acidic residues" evidence="1">
    <location>
        <begin position="159"/>
        <end position="191"/>
    </location>
</feature>
<dbReference type="InterPro" id="IPR007439">
    <property type="entry name" value="Chemotax_Pase_CheZ"/>
</dbReference>
<dbReference type="RefSeq" id="WP_179980683.1">
    <property type="nucleotide sequence ID" value="NZ_LT608333.1"/>
</dbReference>
<feature type="region of interest" description="Disordered" evidence="1">
    <location>
        <begin position="159"/>
        <end position="204"/>
    </location>
</feature>
<proteinExistence type="predicted"/>
<organism evidence="2">
    <name type="scientific">uncultured Desulfovibrio sp</name>
    <dbReference type="NCBI Taxonomy" id="167968"/>
    <lineage>
        <taxon>Bacteria</taxon>
        <taxon>Pseudomonadati</taxon>
        <taxon>Thermodesulfobacteriota</taxon>
        <taxon>Desulfovibrionia</taxon>
        <taxon>Desulfovibrionales</taxon>
        <taxon>Desulfovibrionaceae</taxon>
        <taxon>Desulfovibrio</taxon>
        <taxon>environmental samples</taxon>
    </lineage>
</organism>
<gene>
    <name evidence="2" type="ORF">KL86DES1_21291</name>
</gene>
<evidence type="ECO:0000256" key="1">
    <source>
        <dbReference type="SAM" id="MobiDB-lite"/>
    </source>
</evidence>
<evidence type="ECO:0000313" key="2">
    <source>
        <dbReference type="EMBL" id="SCM73424.1"/>
    </source>
</evidence>
<dbReference type="AlphaFoldDB" id="A0A212L774"/>
<dbReference type="Gene3D" id="1.10.287.500">
    <property type="entry name" value="Helix hairpin bin"/>
    <property type="match status" value="1"/>
</dbReference>
<dbReference type="EMBL" id="FMJC01000002">
    <property type="protein sequence ID" value="SCM73424.1"/>
    <property type="molecule type" value="Genomic_DNA"/>
</dbReference>
<name>A0A212L774_9BACT</name>
<dbReference type="GO" id="GO:0003824">
    <property type="term" value="F:catalytic activity"/>
    <property type="evidence" value="ECO:0007669"/>
    <property type="project" value="InterPro"/>
</dbReference>